<proteinExistence type="predicted"/>
<sequence>MALPMYQSSSSAYQAGIAVLAPYLDVRSLNALCQVNRHFNRIFCAVLWENPAKYIAQTDSNPFTKFNELHTLRTPEKCKQLIKYIDFRPLSALMHNPKHFSDHAASSITLSCERIFQQLHHLDNVEFLILDSLVSQPWGFSVDLCQDSGAMILVLSIVDTDLRDLHYVLKSPRYAELVFLDISGTEHDAVKQLEHLAFPNLRIVKLCRLGLTAIPNFVLRCAPRLWSLDLSSNLLGDEQIRRLLRTCLRHDSSQQDPLVYPVLDSALYESPPSYLPPRMSVPHPSSSPYRPDNVDLVTKHLVEHGSKDSHTMYIESGLTNLYLSNNKLTSEIVPDLLTSCDRLHVLDLCTVRMADKNTPAVMGLPPATLWHTGSVPLTAPSSLAHLRIHHSFITHMPTITLGPGTSYPGSLVEAAELFGRGAVSAYDPLSNYRLARLGLTGLPTTSHGPLIAKLLDLLRRLAAQEQNLRDAGAGGARHYRAAPLLSGLRVLTLEFVPERTGREGRSVTGDRDVELSLERAAGDFSFFGAEEDAAGPRGEGRGEAQMGKPARDARGRRDVMAALKHFRRTELPRWSGTVQVAIPSGP</sequence>
<dbReference type="Proteomes" id="UP000242519">
    <property type="component" value="Unassembled WGS sequence"/>
</dbReference>
<protein>
    <submittedName>
        <fullName evidence="2">Uncharacterized protein</fullName>
    </submittedName>
</protein>
<dbReference type="SUPFAM" id="SSF52047">
    <property type="entry name" value="RNI-like"/>
    <property type="match status" value="1"/>
</dbReference>
<dbReference type="AlphaFoldDB" id="A0A218YXF9"/>
<evidence type="ECO:0000313" key="3">
    <source>
        <dbReference type="Proteomes" id="UP000242519"/>
    </source>
</evidence>
<organism evidence="2 3">
    <name type="scientific">Diplocarpon coronariae</name>
    <dbReference type="NCBI Taxonomy" id="2795749"/>
    <lineage>
        <taxon>Eukaryota</taxon>
        <taxon>Fungi</taxon>
        <taxon>Dikarya</taxon>
        <taxon>Ascomycota</taxon>
        <taxon>Pezizomycotina</taxon>
        <taxon>Leotiomycetes</taxon>
        <taxon>Helotiales</taxon>
        <taxon>Drepanopezizaceae</taxon>
        <taxon>Diplocarpon</taxon>
    </lineage>
</organism>
<dbReference type="EMBL" id="MZNU01000352">
    <property type="protein sequence ID" value="OWO99507.1"/>
    <property type="molecule type" value="Genomic_DNA"/>
</dbReference>
<dbReference type="InterPro" id="IPR032675">
    <property type="entry name" value="LRR_dom_sf"/>
</dbReference>
<accession>A0A218YXF9</accession>
<gene>
    <name evidence="2" type="ORF">B2J93_3358</name>
</gene>
<comment type="caution">
    <text evidence="2">The sequence shown here is derived from an EMBL/GenBank/DDBJ whole genome shotgun (WGS) entry which is preliminary data.</text>
</comment>
<keyword evidence="3" id="KW-1185">Reference proteome</keyword>
<reference evidence="2 3" key="1">
    <citation type="submission" date="2017-04" db="EMBL/GenBank/DDBJ databases">
        <title>Draft genome sequence of Marssonina coronaria NL1: causal agent of apple blotch.</title>
        <authorList>
            <person name="Cheng Q."/>
        </authorList>
    </citation>
    <scope>NUCLEOTIDE SEQUENCE [LARGE SCALE GENOMIC DNA]</scope>
    <source>
        <strain evidence="2 3">NL1</strain>
    </source>
</reference>
<dbReference type="InParanoid" id="A0A218YXF9"/>
<dbReference type="Gene3D" id="3.80.10.10">
    <property type="entry name" value="Ribonuclease Inhibitor"/>
    <property type="match status" value="2"/>
</dbReference>
<evidence type="ECO:0000256" key="1">
    <source>
        <dbReference type="SAM" id="MobiDB-lite"/>
    </source>
</evidence>
<name>A0A218YXF9_9HELO</name>
<evidence type="ECO:0000313" key="2">
    <source>
        <dbReference type="EMBL" id="OWO99507.1"/>
    </source>
</evidence>
<dbReference type="OrthoDB" id="5213490at2759"/>
<feature type="region of interest" description="Disordered" evidence="1">
    <location>
        <begin position="530"/>
        <end position="557"/>
    </location>
</feature>